<dbReference type="EMBL" id="LXQA010278999">
    <property type="protein sequence ID" value="MCI40373.1"/>
    <property type="molecule type" value="Genomic_DNA"/>
</dbReference>
<evidence type="ECO:0000313" key="2">
    <source>
        <dbReference type="Proteomes" id="UP000265520"/>
    </source>
</evidence>
<protein>
    <submittedName>
        <fullName evidence="1">Uncharacterized protein</fullName>
    </submittedName>
</protein>
<name>A0A392RUT3_9FABA</name>
<organism evidence="1 2">
    <name type="scientific">Trifolium medium</name>
    <dbReference type="NCBI Taxonomy" id="97028"/>
    <lineage>
        <taxon>Eukaryota</taxon>
        <taxon>Viridiplantae</taxon>
        <taxon>Streptophyta</taxon>
        <taxon>Embryophyta</taxon>
        <taxon>Tracheophyta</taxon>
        <taxon>Spermatophyta</taxon>
        <taxon>Magnoliopsida</taxon>
        <taxon>eudicotyledons</taxon>
        <taxon>Gunneridae</taxon>
        <taxon>Pentapetalae</taxon>
        <taxon>rosids</taxon>
        <taxon>fabids</taxon>
        <taxon>Fabales</taxon>
        <taxon>Fabaceae</taxon>
        <taxon>Papilionoideae</taxon>
        <taxon>50 kb inversion clade</taxon>
        <taxon>NPAAA clade</taxon>
        <taxon>Hologalegina</taxon>
        <taxon>IRL clade</taxon>
        <taxon>Trifolieae</taxon>
        <taxon>Trifolium</taxon>
    </lineage>
</organism>
<dbReference type="Proteomes" id="UP000265520">
    <property type="component" value="Unassembled WGS sequence"/>
</dbReference>
<evidence type="ECO:0000313" key="1">
    <source>
        <dbReference type="EMBL" id="MCI40373.1"/>
    </source>
</evidence>
<reference evidence="1 2" key="1">
    <citation type="journal article" date="2018" name="Front. Plant Sci.">
        <title>Red Clover (Trifolium pratense) and Zigzag Clover (T. medium) - A Picture of Genomic Similarities and Differences.</title>
        <authorList>
            <person name="Dluhosova J."/>
            <person name="Istvanek J."/>
            <person name="Nedelnik J."/>
            <person name="Repkova J."/>
        </authorList>
    </citation>
    <scope>NUCLEOTIDE SEQUENCE [LARGE SCALE GENOMIC DNA]</scope>
    <source>
        <strain evidence="2">cv. 10/8</strain>
        <tissue evidence="1">Leaf</tissue>
    </source>
</reference>
<dbReference type="AlphaFoldDB" id="A0A392RUT3"/>
<sequence length="60" mass="6433">MVGRSLIVARRAGRNGALRWSSSFSTGCFGLLRIAQIHVAHPAPSSVHYARCAGSLARRV</sequence>
<comment type="caution">
    <text evidence="1">The sequence shown here is derived from an EMBL/GenBank/DDBJ whole genome shotgun (WGS) entry which is preliminary data.</text>
</comment>
<accession>A0A392RUT3</accession>
<keyword evidence="2" id="KW-1185">Reference proteome</keyword>
<proteinExistence type="predicted"/>